<keyword evidence="3" id="KW-1185">Reference proteome</keyword>
<dbReference type="AlphaFoldDB" id="A0A2P8FFK6"/>
<keyword evidence="1" id="KW-0472">Membrane</keyword>
<organism evidence="2 3">
    <name type="scientific">Shimia abyssi</name>
    <dbReference type="NCBI Taxonomy" id="1662395"/>
    <lineage>
        <taxon>Bacteria</taxon>
        <taxon>Pseudomonadati</taxon>
        <taxon>Pseudomonadota</taxon>
        <taxon>Alphaproteobacteria</taxon>
        <taxon>Rhodobacterales</taxon>
        <taxon>Roseobacteraceae</taxon>
    </lineage>
</organism>
<name>A0A2P8FFK6_9RHOB</name>
<dbReference type="Proteomes" id="UP000240418">
    <property type="component" value="Unassembled WGS sequence"/>
</dbReference>
<proteinExistence type="predicted"/>
<keyword evidence="1" id="KW-1133">Transmembrane helix</keyword>
<dbReference type="EMBL" id="PYGJ01000003">
    <property type="protein sequence ID" value="PSL20491.1"/>
    <property type="molecule type" value="Genomic_DNA"/>
</dbReference>
<protein>
    <submittedName>
        <fullName evidence="2">Uncharacterized protein</fullName>
    </submittedName>
</protein>
<comment type="caution">
    <text evidence="2">The sequence shown here is derived from an EMBL/GenBank/DDBJ whole genome shotgun (WGS) entry which is preliminary data.</text>
</comment>
<evidence type="ECO:0000313" key="2">
    <source>
        <dbReference type="EMBL" id="PSL20491.1"/>
    </source>
</evidence>
<evidence type="ECO:0000256" key="1">
    <source>
        <dbReference type="SAM" id="Phobius"/>
    </source>
</evidence>
<gene>
    <name evidence="2" type="ORF">CLV88_103137</name>
</gene>
<keyword evidence="1" id="KW-0812">Transmembrane</keyword>
<evidence type="ECO:0000313" key="3">
    <source>
        <dbReference type="Proteomes" id="UP000240418"/>
    </source>
</evidence>
<sequence length="49" mass="5837">MIRYVGLRSNHRETWRKRVEKPAFYALLRIKLVSLFKWFGGIYAVVGIP</sequence>
<feature type="transmembrane region" description="Helical" evidence="1">
    <location>
        <begin position="26"/>
        <end position="46"/>
    </location>
</feature>
<accession>A0A2P8FFK6</accession>
<reference evidence="2 3" key="1">
    <citation type="submission" date="2018-03" db="EMBL/GenBank/DDBJ databases">
        <title>Genomic Encyclopedia of Archaeal and Bacterial Type Strains, Phase II (KMG-II): from individual species to whole genera.</title>
        <authorList>
            <person name="Goeker M."/>
        </authorList>
    </citation>
    <scope>NUCLEOTIDE SEQUENCE [LARGE SCALE GENOMIC DNA]</scope>
    <source>
        <strain evidence="2 3">DSM 100673</strain>
    </source>
</reference>